<evidence type="ECO:0000313" key="1">
    <source>
        <dbReference type="EMBL" id="EON78338.1"/>
    </source>
</evidence>
<accession>R7ZWE4</accession>
<reference evidence="1 2" key="1">
    <citation type="submission" date="2013-02" db="EMBL/GenBank/DDBJ databases">
        <title>A novel strain isolated from Lonar lake, Maharashtra, India.</title>
        <authorList>
            <person name="Singh A."/>
        </authorList>
    </citation>
    <scope>NUCLEOTIDE SEQUENCE [LARGE SCALE GENOMIC DNA]</scope>
    <source>
        <strain evidence="1 2">AK24</strain>
    </source>
</reference>
<evidence type="ECO:0000313" key="2">
    <source>
        <dbReference type="Proteomes" id="UP000013909"/>
    </source>
</evidence>
<comment type="caution">
    <text evidence="1">The sequence shown here is derived from an EMBL/GenBank/DDBJ whole genome shotgun (WGS) entry which is preliminary data.</text>
</comment>
<protein>
    <submittedName>
        <fullName evidence="1">Uncharacterized protein</fullName>
    </submittedName>
</protein>
<name>R7ZWE4_9BACT</name>
<organism evidence="1 2">
    <name type="scientific">Lunatimonas lonarensis</name>
    <dbReference type="NCBI Taxonomy" id="1232681"/>
    <lineage>
        <taxon>Bacteria</taxon>
        <taxon>Pseudomonadati</taxon>
        <taxon>Bacteroidota</taxon>
        <taxon>Cytophagia</taxon>
        <taxon>Cytophagales</taxon>
        <taxon>Cyclobacteriaceae</taxon>
    </lineage>
</organism>
<keyword evidence="2" id="KW-1185">Reference proteome</keyword>
<dbReference type="Proteomes" id="UP000013909">
    <property type="component" value="Unassembled WGS sequence"/>
</dbReference>
<gene>
    <name evidence="1" type="ORF">ADIS_1201</name>
</gene>
<sequence>MGLANDMGGTLLFSVFRGLSEELFVENAIILDGKTNLSLNP</sequence>
<proteinExistence type="predicted"/>
<dbReference type="AlphaFoldDB" id="R7ZWE4"/>
<dbReference type="EMBL" id="AQHR01000040">
    <property type="protein sequence ID" value="EON78338.1"/>
    <property type="molecule type" value="Genomic_DNA"/>
</dbReference>